<evidence type="ECO:0000313" key="1">
    <source>
        <dbReference type="EMBL" id="PIL18140.1"/>
    </source>
</evidence>
<gene>
    <name evidence="1" type="ORF">P775_21475</name>
</gene>
<protein>
    <submittedName>
        <fullName evidence="1">Uncharacterized protein</fullName>
    </submittedName>
</protein>
<comment type="caution">
    <text evidence="1">The sequence shown here is derived from an EMBL/GenBank/DDBJ whole genome shotgun (WGS) entry which is preliminary data.</text>
</comment>
<sequence>MRILFLIPLLALAACGTPRERCESDAAAPYRAALQERARIAEDLARGYVFQTRFEQRRTFGWCGLPSGGFYQCWETDTQPVTRRVPLDTAVAQARMSELNTTLPFLRTAAEADTGQCQALYPAETLAEKPAETPAGTPKG</sequence>
<accession>A0A2G8R9A4</accession>
<dbReference type="PROSITE" id="PS51257">
    <property type="entry name" value="PROKAR_LIPOPROTEIN"/>
    <property type="match status" value="1"/>
</dbReference>
<dbReference type="AlphaFoldDB" id="A0A2G8R9A4"/>
<dbReference type="Proteomes" id="UP000231259">
    <property type="component" value="Unassembled WGS sequence"/>
</dbReference>
<evidence type="ECO:0000313" key="2">
    <source>
        <dbReference type="Proteomes" id="UP000231259"/>
    </source>
</evidence>
<reference evidence="1 2" key="1">
    <citation type="submission" date="2013-09" db="EMBL/GenBank/DDBJ databases">
        <title>Genome sequencing of Phaeobacter antarcticus sp. nov. SM1211.</title>
        <authorList>
            <person name="Zhang X.-Y."/>
            <person name="Liu C."/>
            <person name="Chen X.-L."/>
            <person name="Xie B.-B."/>
            <person name="Qin Q.-L."/>
            <person name="Rong J.-C."/>
            <person name="Zhang Y.-Z."/>
        </authorList>
    </citation>
    <scope>NUCLEOTIDE SEQUENCE [LARGE SCALE GENOMIC DNA]</scope>
    <source>
        <strain evidence="1 2">SM1211</strain>
    </source>
</reference>
<dbReference type="OrthoDB" id="7875456at2"/>
<keyword evidence="2" id="KW-1185">Reference proteome</keyword>
<dbReference type="EMBL" id="AWWI01000138">
    <property type="protein sequence ID" value="PIL18140.1"/>
    <property type="molecule type" value="Genomic_DNA"/>
</dbReference>
<dbReference type="RefSeq" id="WP_099912744.1">
    <property type="nucleotide sequence ID" value="NZ_AWWI01000138.1"/>
</dbReference>
<proteinExistence type="predicted"/>
<name>A0A2G8R9A4_9RHOB</name>
<organism evidence="1 2">
    <name type="scientific">Puniceibacterium antarcticum</name>
    <dbReference type="NCBI Taxonomy" id="1206336"/>
    <lineage>
        <taxon>Bacteria</taxon>
        <taxon>Pseudomonadati</taxon>
        <taxon>Pseudomonadota</taxon>
        <taxon>Alphaproteobacteria</taxon>
        <taxon>Rhodobacterales</taxon>
        <taxon>Paracoccaceae</taxon>
        <taxon>Puniceibacterium</taxon>
    </lineage>
</organism>